<dbReference type="CDD" id="cd06171">
    <property type="entry name" value="Sigma70_r4"/>
    <property type="match status" value="1"/>
</dbReference>
<evidence type="ECO:0000256" key="4">
    <source>
        <dbReference type="ARBA" id="ARBA00023163"/>
    </source>
</evidence>
<dbReference type="InterPro" id="IPR014284">
    <property type="entry name" value="RNA_pol_sigma-70_dom"/>
</dbReference>
<dbReference type="InterPro" id="IPR007627">
    <property type="entry name" value="RNA_pol_sigma70_r2"/>
</dbReference>
<dbReference type="PANTHER" id="PTHR43133:SF51">
    <property type="entry name" value="RNA POLYMERASE SIGMA FACTOR"/>
    <property type="match status" value="1"/>
</dbReference>
<feature type="domain" description="RNA polymerase sigma factor 70 region 4 type 2" evidence="6">
    <location>
        <begin position="124"/>
        <end position="176"/>
    </location>
</feature>
<comment type="similarity">
    <text evidence="1">Belongs to the sigma-70 factor family. ECF subfamily.</text>
</comment>
<reference evidence="7 8" key="1">
    <citation type="journal article" date="2006" name="Int. J. Syst. Evol. Microbiol.">
        <title>Chryseobacterium piscium sp. nov., isolated from fish of the South Atlantic Ocean off South Africa.</title>
        <authorList>
            <person name="de Beer H."/>
            <person name="Hugo C.J."/>
            <person name="Jooste P.J."/>
            <person name="Vancanneyt M."/>
            <person name="Coenye T."/>
            <person name="Vandamme P."/>
        </authorList>
    </citation>
    <scope>NUCLEOTIDE SEQUENCE [LARGE SCALE GENOMIC DNA]</scope>
    <source>
        <strain evidence="7 8">CCUG 51923</strain>
    </source>
</reference>
<dbReference type="EMBL" id="QNVS01000045">
    <property type="protein sequence ID" value="REC53415.1"/>
    <property type="molecule type" value="Genomic_DNA"/>
</dbReference>
<sequence>MKTKTVNINDRELLELCGSGNNSGYSLLYQRYSKAVFNSIFRIVNDREDAEDILQEVFLKAFSEIKSLKNTDSFGGWIKRIGINHSLTFLRKKKIYFAEIDDDKMLDINDDELDEKLALETRVEELQDAIAGLPLQIRTIVNLLLFEEMSQEEVAKSLNIPHGTVRSYYHRAKKKIFEKLTQKCQNERFA</sequence>
<dbReference type="InterPro" id="IPR013325">
    <property type="entry name" value="RNA_pol_sigma_r2"/>
</dbReference>
<keyword evidence="3" id="KW-0731">Sigma factor</keyword>
<dbReference type="PANTHER" id="PTHR43133">
    <property type="entry name" value="RNA POLYMERASE ECF-TYPE SIGMA FACTO"/>
    <property type="match status" value="1"/>
</dbReference>
<dbReference type="Gene3D" id="1.10.1740.10">
    <property type="match status" value="1"/>
</dbReference>
<evidence type="ECO:0000259" key="5">
    <source>
        <dbReference type="Pfam" id="PF04542"/>
    </source>
</evidence>
<accession>A0A3D9BIQ5</accession>
<keyword evidence="2" id="KW-0805">Transcription regulation</keyword>
<dbReference type="InterPro" id="IPR013249">
    <property type="entry name" value="RNA_pol_sigma70_r4_t2"/>
</dbReference>
<proteinExistence type="inferred from homology"/>
<protein>
    <submittedName>
        <fullName evidence="7">RNA polymerase sigma factor</fullName>
    </submittedName>
</protein>
<organism evidence="7 8">
    <name type="scientific">Chryseobacterium piscium</name>
    <dbReference type="NCBI Taxonomy" id="333702"/>
    <lineage>
        <taxon>Bacteria</taxon>
        <taxon>Pseudomonadati</taxon>
        <taxon>Bacteroidota</taxon>
        <taxon>Flavobacteriia</taxon>
        <taxon>Flavobacteriales</taxon>
        <taxon>Weeksellaceae</taxon>
        <taxon>Chryseobacterium group</taxon>
        <taxon>Chryseobacterium</taxon>
    </lineage>
</organism>
<evidence type="ECO:0000256" key="2">
    <source>
        <dbReference type="ARBA" id="ARBA00023015"/>
    </source>
</evidence>
<evidence type="ECO:0000313" key="7">
    <source>
        <dbReference type="EMBL" id="REC53415.1"/>
    </source>
</evidence>
<keyword evidence="8" id="KW-1185">Reference proteome</keyword>
<dbReference type="InterPro" id="IPR039425">
    <property type="entry name" value="RNA_pol_sigma-70-like"/>
</dbReference>
<dbReference type="SUPFAM" id="SSF88659">
    <property type="entry name" value="Sigma3 and sigma4 domains of RNA polymerase sigma factors"/>
    <property type="match status" value="1"/>
</dbReference>
<dbReference type="Gene3D" id="1.10.10.10">
    <property type="entry name" value="Winged helix-like DNA-binding domain superfamily/Winged helix DNA-binding domain"/>
    <property type="match status" value="1"/>
</dbReference>
<dbReference type="SUPFAM" id="SSF88946">
    <property type="entry name" value="Sigma2 domain of RNA polymerase sigma factors"/>
    <property type="match status" value="1"/>
</dbReference>
<dbReference type="GO" id="GO:0003677">
    <property type="term" value="F:DNA binding"/>
    <property type="evidence" value="ECO:0007669"/>
    <property type="project" value="InterPro"/>
</dbReference>
<dbReference type="AlphaFoldDB" id="A0A3D9BIQ5"/>
<evidence type="ECO:0000259" key="6">
    <source>
        <dbReference type="Pfam" id="PF08281"/>
    </source>
</evidence>
<dbReference type="InterPro" id="IPR036388">
    <property type="entry name" value="WH-like_DNA-bd_sf"/>
</dbReference>
<dbReference type="InterPro" id="IPR013324">
    <property type="entry name" value="RNA_pol_sigma_r3/r4-like"/>
</dbReference>
<dbReference type="GO" id="GO:0006352">
    <property type="term" value="P:DNA-templated transcription initiation"/>
    <property type="evidence" value="ECO:0007669"/>
    <property type="project" value="InterPro"/>
</dbReference>
<evidence type="ECO:0000256" key="1">
    <source>
        <dbReference type="ARBA" id="ARBA00010641"/>
    </source>
</evidence>
<dbReference type="Pfam" id="PF04542">
    <property type="entry name" value="Sigma70_r2"/>
    <property type="match status" value="1"/>
</dbReference>
<keyword evidence="4" id="KW-0804">Transcription</keyword>
<dbReference type="GO" id="GO:0016987">
    <property type="term" value="F:sigma factor activity"/>
    <property type="evidence" value="ECO:0007669"/>
    <property type="project" value="UniProtKB-KW"/>
</dbReference>
<evidence type="ECO:0000313" key="8">
    <source>
        <dbReference type="Proteomes" id="UP000256512"/>
    </source>
</evidence>
<gene>
    <name evidence="7" type="ORF">DRF62_13670</name>
</gene>
<feature type="domain" description="RNA polymerase sigma-70 region 2" evidence="5">
    <location>
        <begin position="28"/>
        <end position="94"/>
    </location>
</feature>
<dbReference type="Pfam" id="PF08281">
    <property type="entry name" value="Sigma70_r4_2"/>
    <property type="match status" value="1"/>
</dbReference>
<dbReference type="RefSeq" id="WP_115950822.1">
    <property type="nucleotide sequence ID" value="NZ_QNVS01000045.1"/>
</dbReference>
<evidence type="ECO:0000256" key="3">
    <source>
        <dbReference type="ARBA" id="ARBA00023082"/>
    </source>
</evidence>
<dbReference type="Proteomes" id="UP000256512">
    <property type="component" value="Unassembled WGS sequence"/>
</dbReference>
<name>A0A3D9BIQ5_9FLAO</name>
<dbReference type="NCBIfam" id="TIGR02937">
    <property type="entry name" value="sigma70-ECF"/>
    <property type="match status" value="1"/>
</dbReference>
<comment type="caution">
    <text evidence="7">The sequence shown here is derived from an EMBL/GenBank/DDBJ whole genome shotgun (WGS) entry which is preliminary data.</text>
</comment>